<dbReference type="HAMAP" id="MF_00801">
    <property type="entry name" value="Endonuclease_5"/>
    <property type="match status" value="1"/>
</dbReference>
<dbReference type="GO" id="GO:0016891">
    <property type="term" value="F:RNA endonuclease activity producing 5'-phosphomonoesters, hydrolytic mechanism"/>
    <property type="evidence" value="ECO:0007669"/>
    <property type="project" value="TreeGrafter"/>
</dbReference>
<dbReference type="PANTHER" id="PTHR28511:SF1">
    <property type="entry name" value="ENDONUCLEASE V"/>
    <property type="match status" value="1"/>
</dbReference>
<evidence type="ECO:0000256" key="2">
    <source>
        <dbReference type="ARBA" id="ARBA00022490"/>
    </source>
</evidence>
<reference evidence="7" key="1">
    <citation type="submission" date="2021-01" db="EMBL/GenBank/DDBJ databases">
        <authorList>
            <person name="Corre E."/>
            <person name="Pelletier E."/>
            <person name="Niang G."/>
            <person name="Scheremetjew M."/>
            <person name="Finn R."/>
            <person name="Kale V."/>
            <person name="Holt S."/>
            <person name="Cochrane G."/>
            <person name="Meng A."/>
            <person name="Brown T."/>
            <person name="Cohen L."/>
        </authorList>
    </citation>
    <scope>NUCLEOTIDE SEQUENCE</scope>
    <source>
        <strain evidence="7">CCMP 2712</strain>
    </source>
</reference>
<evidence type="ECO:0000256" key="4">
    <source>
        <dbReference type="ARBA" id="ARBA00022759"/>
    </source>
</evidence>
<gene>
    <name evidence="7" type="ORF">GTHE00462_LOCUS1281</name>
    <name evidence="8" type="ORF">GTHE00462_LOCUS1307</name>
</gene>
<keyword evidence="6" id="KW-0732">Signal</keyword>
<dbReference type="CDD" id="cd06559">
    <property type="entry name" value="Endonuclease_V"/>
    <property type="match status" value="1"/>
</dbReference>
<feature type="signal peptide" evidence="6">
    <location>
        <begin position="1"/>
        <end position="24"/>
    </location>
</feature>
<sequence length="296" mass="32611">MGPCTNVFFSAVLCSLLLEVKMESQFMARWEEEQVKLEQAIVKDDVGLTFDPETFAGLERVAGADISCSLERKEEAVASLVVMEFPSMKVLYEKRKSVRIDLPYISGFLAFRESPPLVQMIEEIRADKPALLPQIVLIDGNGILHPRGCGVASHIGVVTDIPTIGVAKNLICFDGLNRDAVKHKAREELVNQGDYFDLVGSSGKVHGAALMGRKDRKQATCNPIFVSIGHRTSLKTAVRLVSGCCTSSRLPEPIRQVDVLVNLRRGLRDEEADLRSREAVKPLGRQLPEAPCLDLT</sequence>
<dbReference type="InterPro" id="IPR007581">
    <property type="entry name" value="Endonuclease-V"/>
</dbReference>
<comment type="subcellular location">
    <subcellularLocation>
        <location evidence="1">Cytoplasm</location>
    </subcellularLocation>
</comment>
<accession>A0A6U5VXR3</accession>
<name>A0A6U5VXR3_GUITH</name>
<organism evidence="7">
    <name type="scientific">Guillardia theta</name>
    <name type="common">Cryptophyte</name>
    <name type="synonym">Cryptomonas phi</name>
    <dbReference type="NCBI Taxonomy" id="55529"/>
    <lineage>
        <taxon>Eukaryota</taxon>
        <taxon>Cryptophyceae</taxon>
        <taxon>Pyrenomonadales</taxon>
        <taxon>Geminigeraceae</taxon>
        <taxon>Guillardia</taxon>
    </lineage>
</organism>
<dbReference type="GO" id="GO:0006281">
    <property type="term" value="P:DNA repair"/>
    <property type="evidence" value="ECO:0007669"/>
    <property type="project" value="InterPro"/>
</dbReference>
<proteinExistence type="inferred from homology"/>
<dbReference type="AlphaFoldDB" id="A0A6U5VXR3"/>
<dbReference type="Gene3D" id="3.30.2170.10">
    <property type="entry name" value="archaeoglobus fulgidus dsm 4304 superfamily"/>
    <property type="match status" value="1"/>
</dbReference>
<evidence type="ECO:0000256" key="3">
    <source>
        <dbReference type="ARBA" id="ARBA00022722"/>
    </source>
</evidence>
<evidence type="ECO:0000256" key="1">
    <source>
        <dbReference type="ARBA" id="ARBA00004496"/>
    </source>
</evidence>
<protein>
    <recommendedName>
        <fullName evidence="9">Endonuclease V</fullName>
    </recommendedName>
</protein>
<evidence type="ECO:0008006" key="9">
    <source>
        <dbReference type="Google" id="ProtNLM"/>
    </source>
</evidence>
<evidence type="ECO:0000256" key="6">
    <source>
        <dbReference type="SAM" id="SignalP"/>
    </source>
</evidence>
<dbReference type="GO" id="GO:0005730">
    <property type="term" value="C:nucleolus"/>
    <property type="evidence" value="ECO:0007669"/>
    <property type="project" value="TreeGrafter"/>
</dbReference>
<dbReference type="EMBL" id="HBKN01001511">
    <property type="protein sequence ID" value="CAE2191996.1"/>
    <property type="molecule type" value="Transcribed_RNA"/>
</dbReference>
<dbReference type="GO" id="GO:0003727">
    <property type="term" value="F:single-stranded RNA binding"/>
    <property type="evidence" value="ECO:0007669"/>
    <property type="project" value="TreeGrafter"/>
</dbReference>
<dbReference type="GO" id="GO:0005737">
    <property type="term" value="C:cytoplasm"/>
    <property type="evidence" value="ECO:0007669"/>
    <property type="project" value="UniProtKB-SubCell"/>
</dbReference>
<keyword evidence="2" id="KW-0963">Cytoplasm</keyword>
<evidence type="ECO:0000313" key="8">
    <source>
        <dbReference type="EMBL" id="CAE2191996.1"/>
    </source>
</evidence>
<evidence type="ECO:0000256" key="5">
    <source>
        <dbReference type="ARBA" id="ARBA00022801"/>
    </source>
</evidence>
<dbReference type="Pfam" id="PF04493">
    <property type="entry name" value="Endonuclease_5"/>
    <property type="match status" value="1"/>
</dbReference>
<keyword evidence="4" id="KW-0255">Endonuclease</keyword>
<keyword evidence="5" id="KW-0378">Hydrolase</keyword>
<evidence type="ECO:0000313" key="7">
    <source>
        <dbReference type="EMBL" id="CAE2191970.1"/>
    </source>
</evidence>
<feature type="chain" id="PRO_5036393999" description="Endonuclease V" evidence="6">
    <location>
        <begin position="25"/>
        <end position="296"/>
    </location>
</feature>
<dbReference type="EMBL" id="HBKN01001480">
    <property type="protein sequence ID" value="CAE2191970.1"/>
    <property type="molecule type" value="Transcribed_RNA"/>
</dbReference>
<dbReference type="PANTHER" id="PTHR28511">
    <property type="entry name" value="ENDONUCLEASE V"/>
    <property type="match status" value="1"/>
</dbReference>
<keyword evidence="3" id="KW-0540">Nuclease</keyword>